<dbReference type="Gene3D" id="3.40.50.620">
    <property type="entry name" value="HUPs"/>
    <property type="match status" value="1"/>
</dbReference>
<dbReference type="InterPro" id="IPR006015">
    <property type="entry name" value="Universal_stress_UspA"/>
</dbReference>
<protein>
    <submittedName>
        <fullName evidence="3">UspA domain protein</fullName>
    </submittedName>
</protein>
<dbReference type="Pfam" id="PF00582">
    <property type="entry name" value="Usp"/>
    <property type="match status" value="1"/>
</dbReference>
<dbReference type="Proteomes" id="UP000011560">
    <property type="component" value="Unassembled WGS sequence"/>
</dbReference>
<dbReference type="InterPro" id="IPR014729">
    <property type="entry name" value="Rossmann-like_a/b/a_fold"/>
</dbReference>
<dbReference type="InterPro" id="IPR006016">
    <property type="entry name" value="UspA"/>
</dbReference>
<reference evidence="3 4" key="1">
    <citation type="journal article" date="2014" name="PLoS Genet.">
        <title>Phylogenetically driven sequencing of extremely halophilic archaea reveals strategies for static and dynamic osmo-response.</title>
        <authorList>
            <person name="Becker E.A."/>
            <person name="Seitzer P.M."/>
            <person name="Tritt A."/>
            <person name="Larsen D."/>
            <person name="Krusor M."/>
            <person name="Yao A.I."/>
            <person name="Wu D."/>
            <person name="Madern D."/>
            <person name="Eisen J.A."/>
            <person name="Darling A.E."/>
            <person name="Facciotti M.T."/>
        </authorList>
    </citation>
    <scope>NUCLEOTIDE SEQUENCE [LARGE SCALE GENOMIC DNA]</scope>
    <source>
        <strain evidence="3 4">JCM 14624</strain>
    </source>
</reference>
<evidence type="ECO:0000313" key="3">
    <source>
        <dbReference type="EMBL" id="ELZ10902.1"/>
    </source>
</evidence>
<dbReference type="RefSeq" id="WP_007701045.1">
    <property type="nucleotide sequence ID" value="NZ_AOIQ01000014.1"/>
</dbReference>
<keyword evidence="4" id="KW-1185">Reference proteome</keyword>
<evidence type="ECO:0000313" key="4">
    <source>
        <dbReference type="Proteomes" id="UP000011560"/>
    </source>
</evidence>
<comment type="similarity">
    <text evidence="1">Belongs to the universal stress protein A family.</text>
</comment>
<accession>M0BKA1</accession>
<name>M0BKA1_9EURY</name>
<proteinExistence type="inferred from homology"/>
<comment type="caution">
    <text evidence="3">The sequence shown here is derived from an EMBL/GenBank/DDBJ whole genome shotgun (WGS) entry which is preliminary data.</text>
</comment>
<dbReference type="EMBL" id="AOIQ01000014">
    <property type="protein sequence ID" value="ELZ10902.1"/>
    <property type="molecule type" value="Genomic_DNA"/>
</dbReference>
<dbReference type="AlphaFoldDB" id="M0BKA1"/>
<organism evidence="3 4">
    <name type="scientific">Halovivax asiaticus JCM 14624</name>
    <dbReference type="NCBI Taxonomy" id="1227490"/>
    <lineage>
        <taxon>Archaea</taxon>
        <taxon>Methanobacteriati</taxon>
        <taxon>Methanobacteriota</taxon>
        <taxon>Stenosarchaea group</taxon>
        <taxon>Halobacteria</taxon>
        <taxon>Halobacteriales</taxon>
        <taxon>Natrialbaceae</taxon>
        <taxon>Halovivax</taxon>
    </lineage>
</organism>
<dbReference type="PANTHER" id="PTHR46268">
    <property type="entry name" value="STRESS RESPONSE PROTEIN NHAX"/>
    <property type="match status" value="1"/>
</dbReference>
<dbReference type="PANTHER" id="PTHR46268:SF24">
    <property type="entry name" value="UNIVERSAL STRESS PROTEIN"/>
    <property type="match status" value="1"/>
</dbReference>
<evidence type="ECO:0000256" key="1">
    <source>
        <dbReference type="ARBA" id="ARBA00008791"/>
    </source>
</evidence>
<dbReference type="STRING" id="1227490.C479_08823"/>
<feature type="domain" description="UspA" evidence="2">
    <location>
        <begin position="4"/>
        <end position="141"/>
    </location>
</feature>
<dbReference type="SUPFAM" id="SSF52402">
    <property type="entry name" value="Adenine nucleotide alpha hydrolases-like"/>
    <property type="match status" value="1"/>
</dbReference>
<dbReference type="PATRIC" id="fig|1227490.4.peg.1800"/>
<dbReference type="CDD" id="cd00293">
    <property type="entry name" value="USP-like"/>
    <property type="match status" value="1"/>
</dbReference>
<evidence type="ECO:0000259" key="2">
    <source>
        <dbReference type="Pfam" id="PF00582"/>
    </source>
</evidence>
<sequence length="142" mass="15457">MGFRVLVPMDDSEMAERALEYALETHPDADVTVLTVVGVPSMLMGDAVSLALEDDLDEASREHAAPVLKRARAVAADHEQEIDTTVGVGHPARVIVRDADDYDVIVMGSHGEHSADVTRRFLVGNVARDVFRRSPIPVTSIR</sequence>
<gene>
    <name evidence="3" type="ORF">C479_08823</name>
</gene>
<dbReference type="PRINTS" id="PR01438">
    <property type="entry name" value="UNVRSLSTRESS"/>
</dbReference>
<dbReference type="OrthoDB" id="105697at2157"/>